<dbReference type="EMBL" id="MT142070">
    <property type="protein sequence ID" value="QJA74049.1"/>
    <property type="molecule type" value="Genomic_DNA"/>
</dbReference>
<proteinExistence type="predicted"/>
<name>A0A6M3J7G6_9ZZZZ</name>
<evidence type="ECO:0000313" key="1">
    <source>
        <dbReference type="EMBL" id="QJA65624.1"/>
    </source>
</evidence>
<evidence type="ECO:0000313" key="2">
    <source>
        <dbReference type="EMBL" id="QJA74049.1"/>
    </source>
</evidence>
<dbReference type="EMBL" id="MT141542">
    <property type="protein sequence ID" value="QJA65624.1"/>
    <property type="molecule type" value="Genomic_DNA"/>
</dbReference>
<protein>
    <submittedName>
        <fullName evidence="1">Uncharacterized protein</fullName>
    </submittedName>
</protein>
<sequence length="97" mass="10870">MASKTFYPCGCMEQGDQFFACSSEHRNQPTVGRVTFGTATPRQIAALPNTALAEAVRAQRERDVQKCRDVARQYQAKLDYIRAEVAWACVEAIKREG</sequence>
<dbReference type="AlphaFoldDB" id="A0A6M3J7G6"/>
<gene>
    <name evidence="2" type="ORF">MM415A02115_0018</name>
    <name evidence="1" type="ORF">MM415B00382_0014</name>
</gene>
<organism evidence="1">
    <name type="scientific">viral metagenome</name>
    <dbReference type="NCBI Taxonomy" id="1070528"/>
    <lineage>
        <taxon>unclassified sequences</taxon>
        <taxon>metagenomes</taxon>
        <taxon>organismal metagenomes</taxon>
    </lineage>
</organism>
<accession>A0A6M3J7G6</accession>
<reference evidence="1" key="1">
    <citation type="submission" date="2020-03" db="EMBL/GenBank/DDBJ databases">
        <title>The deep terrestrial virosphere.</title>
        <authorList>
            <person name="Holmfeldt K."/>
            <person name="Nilsson E."/>
            <person name="Simone D."/>
            <person name="Lopez-Fernandez M."/>
            <person name="Wu X."/>
            <person name="de Brujin I."/>
            <person name="Lundin D."/>
            <person name="Andersson A."/>
            <person name="Bertilsson S."/>
            <person name="Dopson M."/>
        </authorList>
    </citation>
    <scope>NUCLEOTIDE SEQUENCE</scope>
    <source>
        <strain evidence="2">MM415A02115</strain>
        <strain evidence="1">MM415B00382</strain>
    </source>
</reference>